<sequence length="424" mass="46390">MKWNKKVTASIMAMSMSTGLLSGLPVLSGDVAGKLGLASVVSAAEARPTFIDPAITARMVEIRTALVAISQEYPQDLANVRAARDQVKALDPSNPAHLNLINPTWNQVKFLFQPDEYQEIREDLLGFVQALAITYYGDGSELENIALQNQFNDTARKFALKAGVDQNIRVSDFAEFIFGNDSYTGVEPIVRKHIKGLNMPQIYALLEDDAAKKEFMIKVLKDVLDEPNVNDNVIGKILSFYAKLSPGILPSLAETSANFEAKIPAGRAAGNAMLFAVMRTESEAYISKQTGNGRKAEANLKVLGREVPSMLVEWSVKKGTTPTAKLTSDGDITIEKNQSTGSVTAVATVLGRPLAEETFTLTAGKPGNGGDNGSPQEEYQAAIQKLTVQFLIKLQNATTEKERTKLYQQYYKDLQELAKKYEDK</sequence>
<reference evidence="3" key="1">
    <citation type="journal article" date="2019" name="Int. J. Syst. Evol. Microbiol.">
        <title>The Global Catalogue of Microorganisms (GCM) 10K type strain sequencing project: providing services to taxonomists for standard genome sequencing and annotation.</title>
        <authorList>
            <consortium name="The Broad Institute Genomics Platform"/>
            <consortium name="The Broad Institute Genome Sequencing Center for Infectious Disease"/>
            <person name="Wu L."/>
            <person name="Ma J."/>
        </authorList>
    </citation>
    <scope>NUCLEOTIDE SEQUENCE [LARGE SCALE GENOMIC DNA]</scope>
    <source>
        <strain evidence="3">KCTC 3950</strain>
    </source>
</reference>
<organism evidence="2 3">
    <name type="scientific">Paenibacillus gansuensis</name>
    <dbReference type="NCBI Taxonomy" id="306542"/>
    <lineage>
        <taxon>Bacteria</taxon>
        <taxon>Bacillati</taxon>
        <taxon>Bacillota</taxon>
        <taxon>Bacilli</taxon>
        <taxon>Bacillales</taxon>
        <taxon>Paenibacillaceae</taxon>
        <taxon>Paenibacillus</taxon>
    </lineage>
</organism>
<name>A0ABW5P775_9BACL</name>
<accession>A0ABW5P775</accession>
<keyword evidence="3" id="KW-1185">Reference proteome</keyword>
<comment type="caution">
    <text evidence="2">The sequence shown here is derived from an EMBL/GenBank/DDBJ whole genome shotgun (WGS) entry which is preliminary data.</text>
</comment>
<dbReference type="EMBL" id="JBHUME010000002">
    <property type="protein sequence ID" value="MFD2611091.1"/>
    <property type="molecule type" value="Genomic_DNA"/>
</dbReference>
<evidence type="ECO:0008006" key="4">
    <source>
        <dbReference type="Google" id="ProtNLM"/>
    </source>
</evidence>
<dbReference type="Proteomes" id="UP001597541">
    <property type="component" value="Unassembled WGS sequence"/>
</dbReference>
<evidence type="ECO:0000313" key="3">
    <source>
        <dbReference type="Proteomes" id="UP001597541"/>
    </source>
</evidence>
<feature type="chain" id="PRO_5045144062" description="SbsC C-terminal domain-containing protein" evidence="1">
    <location>
        <begin position="23"/>
        <end position="424"/>
    </location>
</feature>
<gene>
    <name evidence="2" type="ORF">ACFSUF_01480</name>
</gene>
<keyword evidence="1" id="KW-0732">Signal</keyword>
<evidence type="ECO:0000313" key="2">
    <source>
        <dbReference type="EMBL" id="MFD2611091.1"/>
    </source>
</evidence>
<evidence type="ECO:0000256" key="1">
    <source>
        <dbReference type="SAM" id="SignalP"/>
    </source>
</evidence>
<dbReference type="RefSeq" id="WP_377599403.1">
    <property type="nucleotide sequence ID" value="NZ_JBHUME010000002.1"/>
</dbReference>
<protein>
    <recommendedName>
        <fullName evidence="4">SbsC C-terminal domain-containing protein</fullName>
    </recommendedName>
</protein>
<proteinExistence type="predicted"/>
<feature type="signal peptide" evidence="1">
    <location>
        <begin position="1"/>
        <end position="22"/>
    </location>
</feature>